<reference evidence="1" key="1">
    <citation type="submission" date="2022-07" db="EMBL/GenBank/DDBJ databases">
        <title>Phylogenomic reconstructions and comparative analyses of Kickxellomycotina fungi.</title>
        <authorList>
            <person name="Reynolds N.K."/>
            <person name="Stajich J.E."/>
            <person name="Barry K."/>
            <person name="Grigoriev I.V."/>
            <person name="Crous P."/>
            <person name="Smith M.E."/>
        </authorList>
    </citation>
    <scope>NUCLEOTIDE SEQUENCE</scope>
    <source>
        <strain evidence="1">NRRL 5244</strain>
    </source>
</reference>
<proteinExistence type="predicted"/>
<protein>
    <submittedName>
        <fullName evidence="1">Uncharacterized protein</fullName>
    </submittedName>
</protein>
<comment type="caution">
    <text evidence="1">The sequence shown here is derived from an EMBL/GenBank/DDBJ whole genome shotgun (WGS) entry which is preliminary data.</text>
</comment>
<evidence type="ECO:0000313" key="1">
    <source>
        <dbReference type="EMBL" id="KAJ1951505.1"/>
    </source>
</evidence>
<accession>A0ACC1JHS5</accession>
<organism evidence="1 2">
    <name type="scientific">Linderina macrospora</name>
    <dbReference type="NCBI Taxonomy" id="4868"/>
    <lineage>
        <taxon>Eukaryota</taxon>
        <taxon>Fungi</taxon>
        <taxon>Fungi incertae sedis</taxon>
        <taxon>Zoopagomycota</taxon>
        <taxon>Kickxellomycotina</taxon>
        <taxon>Kickxellomycetes</taxon>
        <taxon>Kickxellales</taxon>
        <taxon>Kickxellaceae</taxon>
        <taxon>Linderina</taxon>
    </lineage>
</organism>
<keyword evidence="2" id="KW-1185">Reference proteome</keyword>
<sequence length="522" mass="57506">MYYPDESSGDSSDYSCSDLDLHIPSITERAPAVSRNARSFDLDDRQRSSPYTHSLPNIKIKIKDRSRNRLKYAGQGFTGSYSSLDESDGSINESPSMARGMIYRKAPQFAKRMIGAARLSEIMYGRRRDRAAEEAELAEERRKQAAARLLEEGKRKRKRRHRRQLKIIRNEEVPGVDGELQQLQQVGQATELAGGDTVLRVGGGLLDQYLNRGGDAEKQVLEQAGEKTKTAQFLSTSDGGPESEFNLRMSFASDMDSDEEFNGLLAPGAFGDEKQKELADGSRLRGILGAKAREREAKLFKPVVFDPNRHGSGMGANGASWAANDQGGEGFMSKFPFCCCGAKYCVAATFGIIVLISIVGFFLWPRVPSISISSLSALAPAKVTYDVEESLFGIKMPVQINYAVNSGNFYPLVITRVHVLGYNGVTGNKIIETEILRLESQPLTLQFHSANTTMHYLTSDMSDPALVDLFAKCAPKSSGLQSSDLERSGKLGIRFQIKVDVSTLGWLKQPVVTLNQQVECPE</sequence>
<name>A0ACC1JHS5_9FUNG</name>
<evidence type="ECO:0000313" key="2">
    <source>
        <dbReference type="Proteomes" id="UP001150603"/>
    </source>
</evidence>
<gene>
    <name evidence="1" type="ORF">FBU59_000116</name>
</gene>
<dbReference type="Proteomes" id="UP001150603">
    <property type="component" value="Unassembled WGS sequence"/>
</dbReference>
<dbReference type="EMBL" id="JANBPW010000009">
    <property type="protein sequence ID" value="KAJ1951505.1"/>
    <property type="molecule type" value="Genomic_DNA"/>
</dbReference>